<evidence type="ECO:0000313" key="2">
    <source>
        <dbReference type="EMBL" id="RMX59327.1"/>
    </source>
</evidence>
<proteinExistence type="predicted"/>
<name>A0A3M6V0C6_POCDA</name>
<feature type="domain" description="VWFA" evidence="1">
    <location>
        <begin position="175"/>
        <end position="365"/>
    </location>
</feature>
<evidence type="ECO:0000259" key="1">
    <source>
        <dbReference type="PROSITE" id="PS50234"/>
    </source>
</evidence>
<dbReference type="Gene3D" id="3.40.50.410">
    <property type="entry name" value="von Willebrand factor, type A domain"/>
    <property type="match status" value="1"/>
</dbReference>
<dbReference type="InterPro" id="IPR002035">
    <property type="entry name" value="VWF_A"/>
</dbReference>
<reference evidence="2 3" key="1">
    <citation type="journal article" date="2018" name="Sci. Rep.">
        <title>Comparative analysis of the Pocillopora damicornis genome highlights role of immune system in coral evolution.</title>
        <authorList>
            <person name="Cunning R."/>
            <person name="Bay R.A."/>
            <person name="Gillette P."/>
            <person name="Baker A.C."/>
            <person name="Traylor-Knowles N."/>
        </authorList>
    </citation>
    <scope>NUCLEOTIDE SEQUENCE [LARGE SCALE GENOMIC DNA]</scope>
    <source>
        <strain evidence="2">RSMAS</strain>
        <tissue evidence="2">Whole animal</tissue>
    </source>
</reference>
<dbReference type="Pfam" id="PF00092">
    <property type="entry name" value="VWA"/>
    <property type="match status" value="1"/>
</dbReference>
<dbReference type="CDD" id="cd00198">
    <property type="entry name" value="vWFA"/>
    <property type="match status" value="1"/>
</dbReference>
<comment type="caution">
    <text evidence="2">The sequence shown here is derived from an EMBL/GenBank/DDBJ whole genome shotgun (WGS) entry which is preliminary data.</text>
</comment>
<dbReference type="PROSITE" id="PS50234">
    <property type="entry name" value="VWFA"/>
    <property type="match status" value="1"/>
</dbReference>
<protein>
    <recommendedName>
        <fullName evidence="1">VWFA domain-containing protein</fullName>
    </recommendedName>
</protein>
<evidence type="ECO:0000313" key="3">
    <source>
        <dbReference type="Proteomes" id="UP000275408"/>
    </source>
</evidence>
<keyword evidence="3" id="KW-1185">Reference proteome</keyword>
<dbReference type="Proteomes" id="UP000275408">
    <property type="component" value="Unassembled WGS sequence"/>
</dbReference>
<gene>
    <name evidence="2" type="ORF">pdam_00011902</name>
</gene>
<dbReference type="OrthoDB" id="10467367at2759"/>
<dbReference type="EMBL" id="RCHS01000379">
    <property type="protein sequence ID" value="RMX59327.1"/>
    <property type="molecule type" value="Genomic_DNA"/>
</dbReference>
<organism evidence="2 3">
    <name type="scientific">Pocillopora damicornis</name>
    <name type="common">Cauliflower coral</name>
    <name type="synonym">Millepora damicornis</name>
    <dbReference type="NCBI Taxonomy" id="46731"/>
    <lineage>
        <taxon>Eukaryota</taxon>
        <taxon>Metazoa</taxon>
        <taxon>Cnidaria</taxon>
        <taxon>Anthozoa</taxon>
        <taxon>Hexacorallia</taxon>
        <taxon>Scleractinia</taxon>
        <taxon>Astrocoeniina</taxon>
        <taxon>Pocilloporidae</taxon>
        <taxon>Pocillopora</taxon>
    </lineage>
</organism>
<dbReference type="InterPro" id="IPR036465">
    <property type="entry name" value="vWFA_dom_sf"/>
</dbReference>
<dbReference type="SUPFAM" id="SSF53300">
    <property type="entry name" value="vWA-like"/>
    <property type="match status" value="1"/>
</dbReference>
<sequence>MKRVRHLVPQATLHLMYQALIQPPFYNYRKILTASRTWPPWYSNAYLYGLAPDYLTSKFTERNTGYELRDSENQLYVRLLRPHYFKNSFSYSGATLWNSLPCEAICAESLTCCKAHDFCELDLVQPAKCGGNFFNLENRFEYNASTDTCTPASEYDSNDVEVGKCAGGLCKTKADVIVLIQDSRSISEGIRSSIQCIVRTLLTSLNSDDTDYKFVMGRYGSKTKMNSWGSAASAIYYVNYEYLKGGLGPYNRLNRVLKKKVPMKFDERSAYRKGKDPAKIVVLFTDGNTEDGDGRLLDTFKLLNAEKVLRVDNEINLVGALIPNVNNTQRIDQLKSIVSEPNDAINVGFTEANLNKIADRLAFRVRRLLVCRGTDGKMTEEQLLTAPETTQGVSLSYEFSDIDVGGITEVRIRSDRRIQGQAGWELRKVEVTKGDQTVTAVFNENIGAFDSSWKSGRGKYF</sequence>
<dbReference type="AlphaFoldDB" id="A0A3M6V0C6"/>
<accession>A0A3M6V0C6</accession>